<organism evidence="3 4">
    <name type="scientific">Mugilogobius chulae</name>
    <name type="common">yellowstripe goby</name>
    <dbReference type="NCBI Taxonomy" id="88201"/>
    <lineage>
        <taxon>Eukaryota</taxon>
        <taxon>Metazoa</taxon>
        <taxon>Chordata</taxon>
        <taxon>Craniata</taxon>
        <taxon>Vertebrata</taxon>
        <taxon>Euteleostomi</taxon>
        <taxon>Actinopterygii</taxon>
        <taxon>Neopterygii</taxon>
        <taxon>Teleostei</taxon>
        <taxon>Neoteleostei</taxon>
        <taxon>Acanthomorphata</taxon>
        <taxon>Gobiaria</taxon>
        <taxon>Gobiiformes</taxon>
        <taxon>Gobioidei</taxon>
        <taxon>Gobiidae</taxon>
        <taxon>Gobionellinae</taxon>
        <taxon>Mugilogobius</taxon>
    </lineage>
</organism>
<keyword evidence="4" id="KW-1185">Reference proteome</keyword>
<feature type="region of interest" description="Disordered" evidence="1">
    <location>
        <begin position="529"/>
        <end position="551"/>
    </location>
</feature>
<accession>A0AAW0MTQ1</accession>
<dbReference type="Proteomes" id="UP001460270">
    <property type="component" value="Unassembled WGS sequence"/>
</dbReference>
<feature type="compositionally biased region" description="Polar residues" evidence="1">
    <location>
        <begin position="291"/>
        <end position="357"/>
    </location>
</feature>
<dbReference type="GO" id="GO:0005634">
    <property type="term" value="C:nucleus"/>
    <property type="evidence" value="ECO:0007669"/>
    <property type="project" value="TreeGrafter"/>
</dbReference>
<evidence type="ECO:0000313" key="4">
    <source>
        <dbReference type="Proteomes" id="UP001460270"/>
    </source>
</evidence>
<dbReference type="InterPro" id="IPR018200">
    <property type="entry name" value="USP_CS"/>
</dbReference>
<feature type="compositionally biased region" description="Polar residues" evidence="1">
    <location>
        <begin position="365"/>
        <end position="409"/>
    </location>
</feature>
<dbReference type="SUPFAM" id="SSF54001">
    <property type="entry name" value="Cysteine proteinases"/>
    <property type="match status" value="1"/>
</dbReference>
<dbReference type="GO" id="GO:0005829">
    <property type="term" value="C:cytosol"/>
    <property type="evidence" value="ECO:0007669"/>
    <property type="project" value="TreeGrafter"/>
</dbReference>
<feature type="region of interest" description="Disordered" evidence="1">
    <location>
        <begin position="1"/>
        <end position="135"/>
    </location>
</feature>
<feature type="compositionally biased region" description="Polar residues" evidence="1">
    <location>
        <begin position="534"/>
        <end position="551"/>
    </location>
</feature>
<dbReference type="PANTHER" id="PTHR24006:SF852">
    <property type="entry name" value="UBIQUITIN CARBOXYL-TERMINAL HYDROLASE"/>
    <property type="match status" value="1"/>
</dbReference>
<feature type="compositionally biased region" description="Low complexity" evidence="1">
    <location>
        <begin position="258"/>
        <end position="271"/>
    </location>
</feature>
<proteinExistence type="predicted"/>
<feature type="domain" description="USP" evidence="2">
    <location>
        <begin position="464"/>
        <end position="580"/>
    </location>
</feature>
<feature type="compositionally biased region" description="Polar residues" evidence="1">
    <location>
        <begin position="213"/>
        <end position="253"/>
    </location>
</feature>
<feature type="compositionally biased region" description="Basic residues" evidence="1">
    <location>
        <begin position="22"/>
        <end position="40"/>
    </location>
</feature>
<dbReference type="PROSITE" id="PS50235">
    <property type="entry name" value="USP_3"/>
    <property type="match status" value="1"/>
</dbReference>
<feature type="compositionally biased region" description="Polar residues" evidence="1">
    <location>
        <begin position="48"/>
        <end position="58"/>
    </location>
</feature>
<feature type="region of interest" description="Disordered" evidence="1">
    <location>
        <begin position="212"/>
        <end position="411"/>
    </location>
</feature>
<evidence type="ECO:0000256" key="1">
    <source>
        <dbReference type="SAM" id="MobiDB-lite"/>
    </source>
</evidence>
<dbReference type="InterPro" id="IPR028889">
    <property type="entry name" value="USP"/>
</dbReference>
<dbReference type="Gene3D" id="3.90.70.10">
    <property type="entry name" value="Cysteine proteinases"/>
    <property type="match status" value="1"/>
</dbReference>
<dbReference type="Pfam" id="PF00443">
    <property type="entry name" value="UCH"/>
    <property type="match status" value="1"/>
</dbReference>
<feature type="compositionally biased region" description="Polar residues" evidence="1">
    <location>
        <begin position="7"/>
        <end position="21"/>
    </location>
</feature>
<evidence type="ECO:0000259" key="2">
    <source>
        <dbReference type="PROSITE" id="PS50235"/>
    </source>
</evidence>
<comment type="caution">
    <text evidence="3">The sequence shown here is derived from an EMBL/GenBank/DDBJ whole genome shotgun (WGS) entry which is preliminary data.</text>
</comment>
<sequence length="581" mass="63797">MRETGPVLTNGTDDIPSSSKYQQKKAKKQAKKQAKHQRRQQKLDGKTTLDSLSSPQSNDKAEDDEDNQQTDSNDVKANGQEPSGEITTPTPNQKTQTESTTSNRFTLLSDQLPNDSTSELDKTSDSVQDEDTSSEKAVLDEAFIEDDEKDPDLAFRTLANRTAPEKQECSVRSCLYQLPRWRRSHRTTACSVSRVPNASAEVKVEVQLETHHSQVQVETHHSQVQLETHHSQVQLETHHSQVQLETHHSQVQVETHHSQVQVKTHHTQVQSGPGGDTSQSGPGELWRHITVKSSGDTSQSGPGGDTHSQVQVNSGDTSQSGPGVDTQSGQVEHHSQVQVNSGDTSQSGPGGDTSQSGPGEETRHSQVQVETLTVRSSQVQVKTHHSQVQVNSGDIQSVQVNSGDTSQSGPVWRHITQVQVNTSQSGPGEDTSQSGPGELWRHITVQVNLETHHSQVQNGFSICKVNRHVQFPGVLDLAPFCSTYLTSRCSPTEHSVEDSQILYSLYGIVEHSGTMRSGHYTAYVKVRPRRAKSESNSNSAQGDTEPSQGSWFHISDTSVQPVSEAKALSCQAYLLFYERIH</sequence>
<feature type="compositionally biased region" description="Polar residues" evidence="1">
    <location>
        <begin position="85"/>
        <end position="117"/>
    </location>
</feature>
<dbReference type="InterPro" id="IPR038765">
    <property type="entry name" value="Papain-like_cys_pep_sf"/>
</dbReference>
<dbReference type="InterPro" id="IPR050164">
    <property type="entry name" value="Peptidase_C19"/>
</dbReference>
<dbReference type="EMBL" id="JBBPFD010000021">
    <property type="protein sequence ID" value="KAK7882955.1"/>
    <property type="molecule type" value="Genomic_DNA"/>
</dbReference>
<name>A0AAW0MTQ1_9GOBI</name>
<dbReference type="GO" id="GO:0004843">
    <property type="term" value="F:cysteine-type deubiquitinase activity"/>
    <property type="evidence" value="ECO:0007669"/>
    <property type="project" value="InterPro"/>
</dbReference>
<evidence type="ECO:0000313" key="3">
    <source>
        <dbReference type="EMBL" id="KAK7882955.1"/>
    </source>
</evidence>
<dbReference type="AlphaFoldDB" id="A0AAW0MTQ1"/>
<dbReference type="InterPro" id="IPR001394">
    <property type="entry name" value="Peptidase_C19_UCH"/>
</dbReference>
<dbReference type="PROSITE" id="PS00973">
    <property type="entry name" value="USP_2"/>
    <property type="match status" value="1"/>
</dbReference>
<reference evidence="4" key="1">
    <citation type="submission" date="2024-04" db="EMBL/GenBank/DDBJ databases">
        <title>Salinicola lusitanus LLJ914,a marine bacterium isolated from the Okinawa Trough.</title>
        <authorList>
            <person name="Li J."/>
        </authorList>
    </citation>
    <scope>NUCLEOTIDE SEQUENCE [LARGE SCALE GENOMIC DNA]</scope>
</reference>
<protein>
    <recommendedName>
        <fullName evidence="2">USP domain-containing protein</fullName>
    </recommendedName>
</protein>
<dbReference type="GO" id="GO:0016579">
    <property type="term" value="P:protein deubiquitination"/>
    <property type="evidence" value="ECO:0007669"/>
    <property type="project" value="InterPro"/>
</dbReference>
<gene>
    <name evidence="3" type="ORF">WMY93_029129</name>
</gene>
<dbReference type="PANTHER" id="PTHR24006">
    <property type="entry name" value="UBIQUITIN CARBOXYL-TERMINAL HYDROLASE"/>
    <property type="match status" value="1"/>
</dbReference>